<feature type="domain" description="Glycosyl transferase family 1" evidence="1">
    <location>
        <begin position="212"/>
        <end position="363"/>
    </location>
</feature>
<organism evidence="3 4">
    <name type="scientific">Sphingomonas lenta</name>
    <dbReference type="NCBI Taxonomy" id="1141887"/>
    <lineage>
        <taxon>Bacteria</taxon>
        <taxon>Pseudomonadati</taxon>
        <taxon>Pseudomonadota</taxon>
        <taxon>Alphaproteobacteria</taxon>
        <taxon>Sphingomonadales</taxon>
        <taxon>Sphingomonadaceae</taxon>
        <taxon>Sphingomonas</taxon>
    </lineage>
</organism>
<proteinExistence type="predicted"/>
<dbReference type="InterPro" id="IPR050194">
    <property type="entry name" value="Glycosyltransferase_grp1"/>
</dbReference>
<keyword evidence="3" id="KW-0378">Hydrolase</keyword>
<dbReference type="EMBL" id="NSLI01000003">
    <property type="protein sequence ID" value="PAX08254.1"/>
    <property type="molecule type" value="Genomic_DNA"/>
</dbReference>
<dbReference type="Pfam" id="PF00534">
    <property type="entry name" value="Glycos_transf_1"/>
    <property type="match status" value="1"/>
</dbReference>
<dbReference type="InterPro" id="IPR028098">
    <property type="entry name" value="Glyco_trans_4-like_N"/>
</dbReference>
<dbReference type="Pfam" id="PF13439">
    <property type="entry name" value="Glyco_transf_4"/>
    <property type="match status" value="1"/>
</dbReference>
<dbReference type="Proteomes" id="UP000218151">
    <property type="component" value="Unassembled WGS sequence"/>
</dbReference>
<dbReference type="AlphaFoldDB" id="A0A2A2SG25"/>
<dbReference type="PANTHER" id="PTHR45947">
    <property type="entry name" value="SULFOQUINOVOSYL TRANSFERASE SQD2"/>
    <property type="match status" value="1"/>
</dbReference>
<comment type="caution">
    <text evidence="3">The sequence shown here is derived from an EMBL/GenBank/DDBJ whole genome shotgun (WGS) entry which is preliminary data.</text>
</comment>
<name>A0A2A2SG25_9SPHN</name>
<dbReference type="InterPro" id="IPR001296">
    <property type="entry name" value="Glyco_trans_1"/>
</dbReference>
<evidence type="ECO:0000313" key="4">
    <source>
        <dbReference type="Proteomes" id="UP000218151"/>
    </source>
</evidence>
<reference evidence="4" key="1">
    <citation type="submission" date="2017-09" db="EMBL/GenBank/DDBJ databases">
        <authorList>
            <person name="Feng G."/>
            <person name="Zhu H."/>
        </authorList>
    </citation>
    <scope>NUCLEOTIDE SEQUENCE [LARGE SCALE GENOMIC DNA]</scope>
    <source>
        <strain evidence="4">1PNM-20</strain>
    </source>
</reference>
<dbReference type="GO" id="GO:0016787">
    <property type="term" value="F:hydrolase activity"/>
    <property type="evidence" value="ECO:0007669"/>
    <property type="project" value="UniProtKB-KW"/>
</dbReference>
<dbReference type="PANTHER" id="PTHR45947:SF3">
    <property type="entry name" value="SULFOQUINOVOSYL TRANSFERASE SQD2"/>
    <property type="match status" value="1"/>
</dbReference>
<accession>A0A2A2SG25</accession>
<dbReference type="RefSeq" id="WP_095998496.1">
    <property type="nucleotide sequence ID" value="NZ_NSLI01000003.1"/>
</dbReference>
<gene>
    <name evidence="3" type="ORF">CKY28_11885</name>
</gene>
<sequence length="385" mass="40488">MLRVLTLSTLFPDASRPNFGVFVERQTLGLASLPDTQVTVVAPLGLPPPLFARLRYAALATLPRRETRNGLDVHRPRFLNLPGTQGRWHAPLLTRALRPLLDGLSFDVIDASFFFPDGPAAIALGRRYGVPVSIKARGADIHHWGRAPATARQVLAAGRDAQGLLAVSAAMRDDMVALGMPADRIRVHHTGVDQDRFAPADRAAAKAAIGVAGPLVVSTGALIPRKGHDIVIEAVASLPGVTLLIAGEGPERPRLQALIARLGVADRVRLAGSIPHDLLPDLLAAADVFALASASEGLANAWVEALACGVPIVITDAGGAREVVTAPNAGRIAERTPAAFASAMAELLASPSDPQAVRAHARRFTWEANARALREHLAGLVQSSG</sequence>
<dbReference type="OrthoDB" id="258796at2"/>
<evidence type="ECO:0000259" key="2">
    <source>
        <dbReference type="Pfam" id="PF13439"/>
    </source>
</evidence>
<evidence type="ECO:0000313" key="3">
    <source>
        <dbReference type="EMBL" id="PAX08254.1"/>
    </source>
</evidence>
<dbReference type="GO" id="GO:0016758">
    <property type="term" value="F:hexosyltransferase activity"/>
    <property type="evidence" value="ECO:0007669"/>
    <property type="project" value="TreeGrafter"/>
</dbReference>
<dbReference type="SUPFAM" id="SSF53756">
    <property type="entry name" value="UDP-Glycosyltransferase/glycogen phosphorylase"/>
    <property type="match status" value="1"/>
</dbReference>
<evidence type="ECO:0000259" key="1">
    <source>
        <dbReference type="Pfam" id="PF00534"/>
    </source>
</evidence>
<keyword evidence="4" id="KW-1185">Reference proteome</keyword>
<feature type="domain" description="Glycosyltransferase subfamily 4-like N-terminal" evidence="2">
    <location>
        <begin position="37"/>
        <end position="196"/>
    </location>
</feature>
<dbReference type="Gene3D" id="3.40.50.2000">
    <property type="entry name" value="Glycogen Phosphorylase B"/>
    <property type="match status" value="2"/>
</dbReference>
<protein>
    <submittedName>
        <fullName evidence="3">Glycoside hydrolase</fullName>
    </submittedName>
</protein>